<dbReference type="PANTHER" id="PTHR48098">
    <property type="entry name" value="ENTEROCHELIN ESTERASE-RELATED"/>
    <property type="match status" value="1"/>
</dbReference>
<dbReference type="Pfam" id="PF00756">
    <property type="entry name" value="Esterase"/>
    <property type="match status" value="1"/>
</dbReference>
<dbReference type="RefSeq" id="WP_187974950.1">
    <property type="nucleotide sequence ID" value="NZ_CP046884.1"/>
</dbReference>
<evidence type="ECO:0000313" key="2">
    <source>
        <dbReference type="EMBL" id="QNQ89495.1"/>
    </source>
</evidence>
<protein>
    <submittedName>
        <fullName evidence="2">Esterase family protein</fullName>
    </submittedName>
</protein>
<reference evidence="2 3" key="1">
    <citation type="submission" date="2019-12" db="EMBL/GenBank/DDBJ databases">
        <title>Corynebacterium sp. nov., isolated from feces of the Anser Albifrons in China.</title>
        <authorList>
            <person name="Liu Q."/>
        </authorList>
    </citation>
    <scope>NUCLEOTIDE SEQUENCE [LARGE SCALE GENOMIC DNA]</scope>
    <source>
        <strain evidence="2 3">4H37-19</strain>
    </source>
</reference>
<sequence length="366" mass="38986">MSFVSRFAAPAATVVVTAAAVLGAMGVAPAAAVSTVSVQQVAGATALSTITKNDAPITDDSPFWRKVVNDDDPRTEEVLAYSPAMNRQVPLAILKAEKPNAPTLYLLNGGDGGEGGANWIQQSDVLSFYRDKGFNVVIPMAGKFSYYTDWVEDNENLGGPQKWETFLTKELPGPLENYLHANGNRAIAGMSMSATSSLLLAEHHPGFYGAIGSFSGCAATSTPLPWFYLQQTLQRGKATPEQMWGPMGGEYNVYNDALVNAEKLRGHEIYVSNGSGTAGAWDLPSSPRLANVPEALKGVAMAETIGVGGVIEGATNNCTHNLQAKLNSLGIPAQFQFNNTGTHSWGYWNDDLRNFLPVLTRGLGLA</sequence>
<dbReference type="InterPro" id="IPR000801">
    <property type="entry name" value="Esterase-like"/>
</dbReference>
<feature type="signal peptide" evidence="1">
    <location>
        <begin position="1"/>
        <end position="30"/>
    </location>
</feature>
<keyword evidence="3" id="KW-1185">Reference proteome</keyword>
<gene>
    <name evidence="2" type="ORF">GP475_01755</name>
</gene>
<proteinExistence type="predicted"/>
<accession>A0A7H0SLS0</accession>
<name>A0A7H0SLS0_9CORY</name>
<dbReference type="KEGG" id="cpoy:GP475_01755"/>
<dbReference type="Gene3D" id="3.40.50.1820">
    <property type="entry name" value="alpha/beta hydrolase"/>
    <property type="match status" value="1"/>
</dbReference>
<dbReference type="Proteomes" id="UP000516320">
    <property type="component" value="Chromosome"/>
</dbReference>
<dbReference type="EMBL" id="CP046884">
    <property type="protein sequence ID" value="QNQ89495.1"/>
    <property type="molecule type" value="Genomic_DNA"/>
</dbReference>
<keyword evidence="1" id="KW-0732">Signal</keyword>
<feature type="chain" id="PRO_5028966256" evidence="1">
    <location>
        <begin position="31"/>
        <end position="366"/>
    </location>
</feature>
<dbReference type="GO" id="GO:0016747">
    <property type="term" value="F:acyltransferase activity, transferring groups other than amino-acyl groups"/>
    <property type="evidence" value="ECO:0007669"/>
    <property type="project" value="TreeGrafter"/>
</dbReference>
<dbReference type="SUPFAM" id="SSF53474">
    <property type="entry name" value="alpha/beta-Hydrolases"/>
    <property type="match status" value="1"/>
</dbReference>
<dbReference type="AlphaFoldDB" id="A0A7H0SLS0"/>
<organism evidence="2 3">
    <name type="scientific">Corynebacterium poyangense</name>
    <dbReference type="NCBI Taxonomy" id="2684405"/>
    <lineage>
        <taxon>Bacteria</taxon>
        <taxon>Bacillati</taxon>
        <taxon>Actinomycetota</taxon>
        <taxon>Actinomycetes</taxon>
        <taxon>Mycobacteriales</taxon>
        <taxon>Corynebacteriaceae</taxon>
        <taxon>Corynebacterium</taxon>
    </lineage>
</organism>
<dbReference type="PANTHER" id="PTHR48098:SF1">
    <property type="entry name" value="DIACYLGLYCEROL ACYLTRANSFERASE_MYCOLYLTRANSFERASE AG85A"/>
    <property type="match status" value="1"/>
</dbReference>
<evidence type="ECO:0000313" key="3">
    <source>
        <dbReference type="Proteomes" id="UP000516320"/>
    </source>
</evidence>
<evidence type="ECO:0000256" key="1">
    <source>
        <dbReference type="SAM" id="SignalP"/>
    </source>
</evidence>
<dbReference type="InterPro" id="IPR029058">
    <property type="entry name" value="AB_hydrolase_fold"/>
</dbReference>
<dbReference type="InterPro" id="IPR050583">
    <property type="entry name" value="Mycobacterial_A85_antigen"/>
</dbReference>